<dbReference type="AlphaFoldDB" id="A0A9Q0BEK9"/>
<evidence type="ECO:0000256" key="4">
    <source>
        <dbReference type="ARBA" id="ARBA00022705"/>
    </source>
</evidence>
<keyword evidence="11" id="KW-1185">Reference proteome</keyword>
<dbReference type="Gene3D" id="3.60.21.60">
    <property type="match status" value="2"/>
</dbReference>
<dbReference type="InterPro" id="IPR016722">
    <property type="entry name" value="DNA_pol_alpha_bsu"/>
</dbReference>
<feature type="region of interest" description="Disordered" evidence="7">
    <location>
        <begin position="74"/>
        <end position="148"/>
    </location>
</feature>
<evidence type="ECO:0000313" key="11">
    <source>
        <dbReference type="Proteomes" id="UP001055219"/>
    </source>
</evidence>
<evidence type="ECO:0000256" key="7">
    <source>
        <dbReference type="SAM" id="MobiDB-lite"/>
    </source>
</evidence>
<keyword evidence="4 6" id="KW-0235">DNA replication</keyword>
<comment type="subcellular location">
    <subcellularLocation>
        <location evidence="1 6">Nucleus</location>
    </subcellularLocation>
</comment>
<dbReference type="PANTHER" id="PTHR23061:SF12">
    <property type="entry name" value="DNA POLYMERASE ALPHA SUBUNIT B"/>
    <property type="match status" value="1"/>
</dbReference>
<dbReference type="GO" id="GO:0003677">
    <property type="term" value="F:DNA binding"/>
    <property type="evidence" value="ECO:0007669"/>
    <property type="project" value="InterPro"/>
</dbReference>
<dbReference type="Pfam" id="PF04042">
    <property type="entry name" value="DNA_pol_E_B"/>
    <property type="match status" value="1"/>
</dbReference>
<evidence type="ECO:0000256" key="5">
    <source>
        <dbReference type="ARBA" id="ARBA00023242"/>
    </source>
</evidence>
<dbReference type="RefSeq" id="XP_051363888.1">
    <property type="nucleotide sequence ID" value="XM_051504806.1"/>
</dbReference>
<protein>
    <recommendedName>
        <fullName evidence="3 6">DNA polymerase alpha subunit B</fullName>
    </recommendedName>
</protein>
<evidence type="ECO:0000313" key="10">
    <source>
        <dbReference type="EMBL" id="KAI6783032.1"/>
    </source>
</evidence>
<feature type="domain" description="DNA polymerase alpha/delta/epsilon subunit B" evidence="8">
    <location>
        <begin position="364"/>
        <end position="596"/>
    </location>
</feature>
<comment type="similarity">
    <text evidence="2 6">Belongs to the DNA polymerase alpha subunit B family.</text>
</comment>
<dbReference type="FunFam" id="3.60.21.60:FF:000005">
    <property type="entry name" value="DNA polymerase alpha subunit B"/>
    <property type="match status" value="1"/>
</dbReference>
<dbReference type="GO" id="GO:0005658">
    <property type="term" value="C:alpha DNA polymerase:primase complex"/>
    <property type="evidence" value="ECO:0007669"/>
    <property type="project" value="TreeGrafter"/>
</dbReference>
<evidence type="ECO:0000259" key="9">
    <source>
        <dbReference type="Pfam" id="PF22062"/>
    </source>
</evidence>
<evidence type="ECO:0000256" key="3">
    <source>
        <dbReference type="ARBA" id="ARBA00018596"/>
    </source>
</evidence>
<dbReference type="InterPro" id="IPR054300">
    <property type="entry name" value="OB_DPOA2"/>
</dbReference>
<gene>
    <name evidence="10" type="ORF">J7T54_002194</name>
</gene>
<feature type="domain" description="DNA polymerase alpha subunit B OB" evidence="9">
    <location>
        <begin position="218"/>
        <end position="324"/>
    </location>
</feature>
<name>A0A9Q0BEK9_9HYPO</name>
<comment type="function">
    <text evidence="6">Accessory subunit of the DNA polymerase alpha complex (also known as the alpha DNA polymerase-primase complex) which plays an essential role in the initiation of DNA synthesis.</text>
</comment>
<organism evidence="10 11">
    <name type="scientific">Emericellopsis cladophorae</name>
    <dbReference type="NCBI Taxonomy" id="2686198"/>
    <lineage>
        <taxon>Eukaryota</taxon>
        <taxon>Fungi</taxon>
        <taxon>Dikarya</taxon>
        <taxon>Ascomycota</taxon>
        <taxon>Pezizomycotina</taxon>
        <taxon>Sordariomycetes</taxon>
        <taxon>Hypocreomycetidae</taxon>
        <taxon>Hypocreales</taxon>
        <taxon>Bionectriaceae</taxon>
        <taxon>Emericellopsis</taxon>
    </lineage>
</organism>
<evidence type="ECO:0000259" key="8">
    <source>
        <dbReference type="Pfam" id="PF04042"/>
    </source>
</evidence>
<dbReference type="FunFam" id="3.60.21.60:FF:000008">
    <property type="entry name" value="DNA polymerase alpha subunit B"/>
    <property type="match status" value="1"/>
</dbReference>
<sequence length="654" mass="70829">MADTVDEELSARFSPNKPLPPDILTELQSIMRLHDLSPEDIYLKWDSYCLRMDYEAQEVTLAKIRSLKHAIQDTLEKDSSRRAQQPKTSATPRQPRGGDVYGILDGMVPSTPATSGKLRAPGSGLKRKAGETPRSSAPMSSPAGGMSEQLKTMNVGSVAVFSERTNAGEVVEIFGKQHDAPEPPMAPHAEARIRLKAASDQTKTGYKALAMKLSEASGILDDRIEEFQTLVQEYHSLEESSFGSAASQSTTPIVAVGRIASDSLTGKLNAASLVLETSRRTGMALRIPLDMSKIRSWSFFPGQTVALKGSNTSGKAFVVEEILEIPLLPNAASVPSALEAHLEKLRGGADAMVEDDSEPGPLNILFASGPYTADDNLDFEPLQALCSQAADAYADALILTGPFLDIDHPLIATGDFDLPDDANIDPDTATMATVFRYLVSPALNRLAAANPSITIIMVPSVRDIIDKHVCWPQDTVPRRDLGLPKAAKIVSNPMALNLNEAVVGLSSQDILFELGGEEVAHNPAHERLARLCRYLVEQRHYFPLFPSMERSRLPATGTENKTATGAALDVGYLKLGEMLNVRPDVMMTPSAFPPFARVVENVLMINPGTLSKRKGAGTFARMALFPPKVEGAELVDGMVGHRVFDRARVEIVRI</sequence>
<dbReference type="EMBL" id="JAGIXG020000010">
    <property type="protein sequence ID" value="KAI6783032.1"/>
    <property type="molecule type" value="Genomic_DNA"/>
</dbReference>
<keyword evidence="5 6" id="KW-0539">Nucleus</keyword>
<reference evidence="10" key="1">
    <citation type="journal article" date="2021" name="J Fungi (Basel)">
        <title>Genomic and Metabolomic Analyses of the Marine Fungus Emericellopsis cladophorae: Insights into Saltwater Adaptability Mechanisms and Its Biosynthetic Potential.</title>
        <authorList>
            <person name="Goncalves M.F.M."/>
            <person name="Hilario S."/>
            <person name="Van de Peer Y."/>
            <person name="Esteves A.C."/>
            <person name="Alves A."/>
        </authorList>
    </citation>
    <scope>NUCLEOTIDE SEQUENCE</scope>
    <source>
        <strain evidence="10">MUM 19.33</strain>
    </source>
</reference>
<dbReference type="PANTHER" id="PTHR23061">
    <property type="entry name" value="DNA POLYMERASE 2 ALPHA 70 KDA SUBUNIT"/>
    <property type="match status" value="1"/>
</dbReference>
<dbReference type="OrthoDB" id="336885at2759"/>
<evidence type="ECO:0000256" key="2">
    <source>
        <dbReference type="ARBA" id="ARBA00007299"/>
    </source>
</evidence>
<accession>A0A9Q0BEK9</accession>
<dbReference type="GO" id="GO:0006270">
    <property type="term" value="P:DNA replication initiation"/>
    <property type="evidence" value="ECO:0007669"/>
    <property type="project" value="TreeGrafter"/>
</dbReference>
<evidence type="ECO:0000256" key="6">
    <source>
        <dbReference type="PIRNR" id="PIRNR018300"/>
    </source>
</evidence>
<dbReference type="PIRSF" id="PIRSF018300">
    <property type="entry name" value="DNA_pol_alph_2"/>
    <property type="match status" value="1"/>
</dbReference>
<dbReference type="Pfam" id="PF22062">
    <property type="entry name" value="OB_DPOA2"/>
    <property type="match status" value="1"/>
</dbReference>
<reference evidence="10" key="2">
    <citation type="submission" date="2022-07" db="EMBL/GenBank/DDBJ databases">
        <authorList>
            <person name="Goncalves M.F.M."/>
            <person name="Hilario S."/>
            <person name="Van De Peer Y."/>
            <person name="Esteves A.C."/>
            <person name="Alves A."/>
        </authorList>
    </citation>
    <scope>NUCLEOTIDE SEQUENCE</scope>
    <source>
        <strain evidence="10">MUM 19.33</strain>
    </source>
</reference>
<dbReference type="Proteomes" id="UP001055219">
    <property type="component" value="Unassembled WGS sequence"/>
</dbReference>
<dbReference type="InterPro" id="IPR007185">
    <property type="entry name" value="DNA_pol_a/d/e_bsu"/>
</dbReference>
<comment type="caution">
    <text evidence="10">The sequence shown here is derived from an EMBL/GenBank/DDBJ whole genome shotgun (WGS) entry which is preliminary data.</text>
</comment>
<feature type="compositionally biased region" description="Polar residues" evidence="7">
    <location>
        <begin position="82"/>
        <end position="92"/>
    </location>
</feature>
<evidence type="ECO:0000256" key="1">
    <source>
        <dbReference type="ARBA" id="ARBA00004123"/>
    </source>
</evidence>
<dbReference type="GeneID" id="75828707"/>
<proteinExistence type="inferred from homology"/>